<comment type="caution">
    <text evidence="1">The sequence shown here is derived from an EMBL/GenBank/DDBJ whole genome shotgun (WGS) entry which is preliminary data.</text>
</comment>
<name>A0ACC2GH57_DALPE</name>
<organism evidence="1 2">
    <name type="scientific">Dallia pectoralis</name>
    <name type="common">Alaska blackfish</name>
    <dbReference type="NCBI Taxonomy" id="75939"/>
    <lineage>
        <taxon>Eukaryota</taxon>
        <taxon>Metazoa</taxon>
        <taxon>Chordata</taxon>
        <taxon>Craniata</taxon>
        <taxon>Vertebrata</taxon>
        <taxon>Euteleostomi</taxon>
        <taxon>Actinopterygii</taxon>
        <taxon>Neopterygii</taxon>
        <taxon>Teleostei</taxon>
        <taxon>Protacanthopterygii</taxon>
        <taxon>Esociformes</taxon>
        <taxon>Umbridae</taxon>
        <taxon>Dallia</taxon>
    </lineage>
</organism>
<dbReference type="EMBL" id="CM055740">
    <property type="protein sequence ID" value="KAJ8002928.1"/>
    <property type="molecule type" value="Genomic_DNA"/>
</dbReference>
<evidence type="ECO:0000313" key="2">
    <source>
        <dbReference type="Proteomes" id="UP001157502"/>
    </source>
</evidence>
<evidence type="ECO:0000313" key="1">
    <source>
        <dbReference type="EMBL" id="KAJ8002928.1"/>
    </source>
</evidence>
<sequence length="341" mass="37296">MIWVISLSYCLTFVSGLKNADRLPFFHGHVFENSPTASKVNGLSIPATRVNAQRWCPEPGTRLKLYGNGSGDFRVCSHHTRGLLFLKTSRILDREERSEYTLSIGLCCLTCLSADHVVVRVASVKVDVLDMNDHAPTFRTADLTLTLDEATPLRSVVHTLQAHDADSGRNAELTYFSVPKNGRFYVVPKTGEVLLLDSILEHPSAAITFYAFAKDHGWPSRVSKGVEVTVTPRPWCSLTSGQTGELGSLGRAGRMHRALLDSGHMVLLNVSEDASIGSVIISLSPSRFQSASYELVYPETGVSPVSVGEESGDVVIARRLDRETEPVVEITVKIQDKQGTS</sequence>
<proteinExistence type="predicted"/>
<dbReference type="Proteomes" id="UP001157502">
    <property type="component" value="Chromosome 13"/>
</dbReference>
<keyword evidence="2" id="KW-1185">Reference proteome</keyword>
<protein>
    <submittedName>
        <fullName evidence="1">Uncharacterized protein</fullName>
    </submittedName>
</protein>
<reference evidence="1" key="1">
    <citation type="submission" date="2021-05" db="EMBL/GenBank/DDBJ databases">
        <authorList>
            <person name="Pan Q."/>
            <person name="Jouanno E."/>
            <person name="Zahm M."/>
            <person name="Klopp C."/>
            <person name="Cabau C."/>
            <person name="Louis A."/>
            <person name="Berthelot C."/>
            <person name="Parey E."/>
            <person name="Roest Crollius H."/>
            <person name="Montfort J."/>
            <person name="Robinson-Rechavi M."/>
            <person name="Bouchez O."/>
            <person name="Lampietro C."/>
            <person name="Lopez Roques C."/>
            <person name="Donnadieu C."/>
            <person name="Postlethwait J."/>
            <person name="Bobe J."/>
            <person name="Dillon D."/>
            <person name="Chandos A."/>
            <person name="von Hippel F."/>
            <person name="Guiguen Y."/>
        </authorList>
    </citation>
    <scope>NUCLEOTIDE SEQUENCE</scope>
    <source>
        <strain evidence="1">YG-Jan2019</strain>
    </source>
</reference>
<accession>A0ACC2GH57</accession>
<gene>
    <name evidence="1" type="ORF">DPEC_G00164060</name>
</gene>